<keyword evidence="1" id="KW-0418">Kinase</keyword>
<keyword evidence="2" id="KW-1185">Reference proteome</keyword>
<dbReference type="GO" id="GO:0016301">
    <property type="term" value="F:kinase activity"/>
    <property type="evidence" value="ECO:0007669"/>
    <property type="project" value="UniProtKB-KW"/>
</dbReference>
<sequence length="313" mass="35807">MKLNALTRTALINSTIASIKALPIDRVGERPTRIVELLAVLVDDIKSNFQTSEMCIARQTWYNPVRDCIAEAGFELLGQGYFSAAFSHPMTPKIAYKVGFKKEDSGAAYAAYCRMNAGLTGIPKMLDIQRHSECYTVIMPLYQAYTDREENEYRCDQVELVRAVANGEKTYVEEYDPRYREHLKHLEVTMKGIKSFFKGIASIDMHNGNVMFDEYDNLVITDPVSFAARGNDKRRFLQDAESFIVDAESLLKEVAVVAEANMIAKCVARHQSKQPDCWKQRRSRNQRYIRRVQRRKDAKLKRQISNVVEALNA</sequence>
<organism evidence="1 2">
    <name type="scientific">Pectobacterium phage Jarilo</name>
    <dbReference type="NCBI Taxonomy" id="2163634"/>
    <lineage>
        <taxon>Viruses</taxon>
        <taxon>Duplodnaviria</taxon>
        <taxon>Heunggongvirae</taxon>
        <taxon>Uroviricota</taxon>
        <taxon>Caudoviricetes</taxon>
        <taxon>Autographivirales</taxon>
        <taxon>Autotranscriptaviridae</taxon>
        <taxon>Studiervirinae</taxon>
        <taxon>Jarilovirus</taxon>
        <taxon>Jarilovirus jarilo</taxon>
    </lineage>
</organism>
<dbReference type="GeneID" id="54991574"/>
<dbReference type="KEGG" id="vg:54991574"/>
<dbReference type="EMBL" id="MH059637">
    <property type="protein sequence ID" value="AWD92485.1"/>
    <property type="molecule type" value="Genomic_DNA"/>
</dbReference>
<name>A0A2S1GSW1_9CAUD</name>
<proteinExistence type="predicted"/>
<protein>
    <submittedName>
        <fullName evidence="1">Protein kinase</fullName>
    </submittedName>
</protein>
<dbReference type="Proteomes" id="UP000246166">
    <property type="component" value="Segment"/>
</dbReference>
<evidence type="ECO:0000313" key="2">
    <source>
        <dbReference type="Proteomes" id="UP000246166"/>
    </source>
</evidence>
<evidence type="ECO:0000313" key="1">
    <source>
        <dbReference type="EMBL" id="AWD92485.1"/>
    </source>
</evidence>
<dbReference type="RefSeq" id="YP_009801066.1">
    <property type="nucleotide sequence ID" value="NC_047963.1"/>
</dbReference>
<accession>A0A2S1GSW1</accession>
<keyword evidence="1" id="KW-0808">Transferase</keyword>
<reference evidence="2" key="1">
    <citation type="submission" date="2018-03" db="EMBL/GenBank/DDBJ databases">
        <title>Phage therapy in agriculture - a green tech approach to combat plant pathogenic bacteria.</title>
        <authorList>
            <person name="Carstens A.B."/>
            <person name="Djurhuus A.M."/>
            <person name="Hansen L.H."/>
        </authorList>
    </citation>
    <scope>NUCLEOTIDE SEQUENCE [LARGE SCALE GENOMIC DNA]</scope>
</reference>